<evidence type="ECO:0000256" key="1">
    <source>
        <dbReference type="ARBA" id="ARBA00009860"/>
    </source>
</evidence>
<dbReference type="InParanoid" id="A0A7M7KI08"/>
<dbReference type="GO" id="GO:0003743">
    <property type="term" value="F:translation initiation factor activity"/>
    <property type="evidence" value="ECO:0007669"/>
    <property type="project" value="UniProtKB-KW"/>
</dbReference>
<evidence type="ECO:0000256" key="5">
    <source>
        <dbReference type="ARBA" id="ARBA00022917"/>
    </source>
</evidence>
<dbReference type="GO" id="GO:0016281">
    <property type="term" value="C:eukaryotic translation initiation factor 4F complex"/>
    <property type="evidence" value="ECO:0007669"/>
    <property type="project" value="TreeGrafter"/>
</dbReference>
<dbReference type="Gene3D" id="3.30.760.10">
    <property type="entry name" value="RNA Cap, Translation Initiation Factor Eif4e"/>
    <property type="match status" value="1"/>
</dbReference>
<dbReference type="Proteomes" id="UP000594260">
    <property type="component" value="Unplaced"/>
</dbReference>
<dbReference type="SUPFAM" id="SSF55418">
    <property type="entry name" value="eIF4e-like"/>
    <property type="match status" value="1"/>
</dbReference>
<evidence type="ECO:0008006" key="10">
    <source>
        <dbReference type="Google" id="ProtNLM"/>
    </source>
</evidence>
<accession>A0A7M7KI08</accession>
<reference evidence="8" key="1">
    <citation type="submission" date="2021-01" db="UniProtKB">
        <authorList>
            <consortium name="EnsemblMetazoa"/>
        </authorList>
    </citation>
    <scope>IDENTIFICATION</scope>
</reference>
<organism evidence="8 9">
    <name type="scientific">Varroa destructor</name>
    <name type="common">Honeybee mite</name>
    <dbReference type="NCBI Taxonomy" id="109461"/>
    <lineage>
        <taxon>Eukaryota</taxon>
        <taxon>Metazoa</taxon>
        <taxon>Ecdysozoa</taxon>
        <taxon>Arthropoda</taxon>
        <taxon>Chelicerata</taxon>
        <taxon>Arachnida</taxon>
        <taxon>Acari</taxon>
        <taxon>Parasitiformes</taxon>
        <taxon>Mesostigmata</taxon>
        <taxon>Gamasina</taxon>
        <taxon>Dermanyssoidea</taxon>
        <taxon>Varroidae</taxon>
        <taxon>Varroa</taxon>
    </lineage>
</organism>
<dbReference type="GO" id="GO:0000340">
    <property type="term" value="F:RNA 7-methylguanosine cap binding"/>
    <property type="evidence" value="ECO:0007669"/>
    <property type="project" value="TreeGrafter"/>
</dbReference>
<dbReference type="Pfam" id="PF01652">
    <property type="entry name" value="IF4E"/>
    <property type="match status" value="1"/>
</dbReference>
<protein>
    <recommendedName>
        <fullName evidence="10">Eukaryotic translation initiation factor 4E</fullName>
    </recommendedName>
</protein>
<keyword evidence="5 6" id="KW-0648">Protein biosynthesis</keyword>
<evidence type="ECO:0000256" key="6">
    <source>
        <dbReference type="RuleBase" id="RU004374"/>
    </source>
</evidence>
<evidence type="ECO:0000256" key="7">
    <source>
        <dbReference type="SAM" id="MobiDB-lite"/>
    </source>
</evidence>
<evidence type="ECO:0000313" key="9">
    <source>
        <dbReference type="Proteomes" id="UP000594260"/>
    </source>
</evidence>
<keyword evidence="9" id="KW-1185">Reference proteome</keyword>
<dbReference type="PANTHER" id="PTHR11960">
    <property type="entry name" value="EUKARYOTIC TRANSLATION INITIATION FACTOR 4E RELATED"/>
    <property type="match status" value="1"/>
</dbReference>
<feature type="region of interest" description="Disordered" evidence="7">
    <location>
        <begin position="53"/>
        <end position="88"/>
    </location>
</feature>
<evidence type="ECO:0000256" key="4">
    <source>
        <dbReference type="ARBA" id="ARBA00022884"/>
    </source>
</evidence>
<name>A0A7M7KI08_VARDE</name>
<dbReference type="GeneID" id="111252843"/>
<keyword evidence="4 6" id="KW-0694">RNA-binding</keyword>
<feature type="compositionally biased region" description="Basic residues" evidence="7">
    <location>
        <begin position="68"/>
        <end position="80"/>
    </location>
</feature>
<evidence type="ECO:0000256" key="3">
    <source>
        <dbReference type="ARBA" id="ARBA00022845"/>
    </source>
</evidence>
<dbReference type="KEGG" id="vde:111252843"/>
<evidence type="ECO:0000313" key="8">
    <source>
        <dbReference type="EnsemblMetazoa" id="XP_022667111"/>
    </source>
</evidence>
<dbReference type="OMA" id="LPMEFAY"/>
<dbReference type="RefSeq" id="XP_022667111.1">
    <property type="nucleotide sequence ID" value="XM_022811376.1"/>
</dbReference>
<dbReference type="EnsemblMetazoa" id="XM_022811376">
    <property type="protein sequence ID" value="XP_022667111"/>
    <property type="gene ID" value="LOC111252843"/>
</dbReference>
<dbReference type="OrthoDB" id="590761at2759"/>
<keyword evidence="2 6" id="KW-0396">Initiation factor</keyword>
<dbReference type="InterPro" id="IPR023398">
    <property type="entry name" value="TIF_eIF4e-like"/>
</dbReference>
<dbReference type="AlphaFoldDB" id="A0A7M7KI08"/>
<proteinExistence type="inferred from homology"/>
<dbReference type="PANTHER" id="PTHR11960:SF8">
    <property type="entry name" value="EUKARYOTIC TRANSLATION INITIATION FACTOR 4E1-RELATED"/>
    <property type="match status" value="1"/>
</dbReference>
<evidence type="ECO:0000256" key="2">
    <source>
        <dbReference type="ARBA" id="ARBA00022540"/>
    </source>
</evidence>
<dbReference type="InterPro" id="IPR001040">
    <property type="entry name" value="TIF_eIF_4E"/>
</dbReference>
<sequence length="272" mass="30899">MPSKLPSETSLLEMLNNHGECSSAVGVTPNSSDEASGLIINLLGPAHISGQDSANLISDDDKENAGDKKRKKASTAKHPVRRTEHSALSRWKRDTNQTYPLEYSWTFWITDPEKDWHKALERIQNFSTVHGFWQLFNVLLEPSAFRHYTYNLFKKGIRPEWEDPANKTGGKWSVGQAWSAPRVDEVWLDLCLICIGGYELGKYSSHVNGVYVTWKPEGARISVWLNTIDKDTVVPTGQIIQKCLQLSLKKKLPMEFAYFKTTRGKNRVLYSL</sequence>
<dbReference type="GO" id="GO:0006417">
    <property type="term" value="P:regulation of translation"/>
    <property type="evidence" value="ECO:0007669"/>
    <property type="project" value="UniProtKB-KW"/>
</dbReference>
<comment type="similarity">
    <text evidence="1 6">Belongs to the eukaryotic initiation factor 4E family.</text>
</comment>
<keyword evidence="3" id="KW-0810">Translation regulation</keyword>